<evidence type="ECO:0000313" key="2">
    <source>
        <dbReference type="Proteomes" id="UP000280834"/>
    </source>
</evidence>
<protein>
    <submittedName>
        <fullName evidence="1 3">Uncharacterized protein</fullName>
    </submittedName>
</protein>
<gene>
    <name evidence="1" type="ORF">BTMF_LOCUS1759</name>
</gene>
<reference evidence="3" key="1">
    <citation type="submission" date="2017-02" db="UniProtKB">
        <authorList>
            <consortium name="WormBaseParasite"/>
        </authorList>
    </citation>
    <scope>IDENTIFICATION</scope>
</reference>
<organism evidence="3">
    <name type="scientific">Brugia timori</name>
    <dbReference type="NCBI Taxonomy" id="42155"/>
    <lineage>
        <taxon>Eukaryota</taxon>
        <taxon>Metazoa</taxon>
        <taxon>Ecdysozoa</taxon>
        <taxon>Nematoda</taxon>
        <taxon>Chromadorea</taxon>
        <taxon>Rhabditida</taxon>
        <taxon>Spirurina</taxon>
        <taxon>Spiruromorpha</taxon>
        <taxon>Filarioidea</taxon>
        <taxon>Onchocercidae</taxon>
        <taxon>Brugia</taxon>
    </lineage>
</organism>
<proteinExistence type="predicted"/>
<dbReference type="AlphaFoldDB" id="A0A0R3Q7X7"/>
<dbReference type="Proteomes" id="UP000280834">
    <property type="component" value="Unassembled WGS sequence"/>
</dbReference>
<evidence type="ECO:0000313" key="3">
    <source>
        <dbReference type="WBParaSite" id="BTMF_0000243101-mRNA-1"/>
    </source>
</evidence>
<name>A0A0R3Q7X7_9BILA</name>
<sequence length="38" mass="4458">MSRLEYVNGFKFLLGPTFVYCNSNSVLIKLEIVLFWSE</sequence>
<evidence type="ECO:0000313" key="1">
    <source>
        <dbReference type="EMBL" id="VDO10996.1"/>
    </source>
</evidence>
<dbReference type="WBParaSite" id="BTMF_0000243101-mRNA-1">
    <property type="protein sequence ID" value="BTMF_0000243101-mRNA-1"/>
    <property type="gene ID" value="BTMF_0000243101"/>
</dbReference>
<dbReference type="EMBL" id="UZAG01001322">
    <property type="protein sequence ID" value="VDO10996.1"/>
    <property type="molecule type" value="Genomic_DNA"/>
</dbReference>
<accession>A0A0R3Q7X7</accession>
<keyword evidence="2" id="KW-1185">Reference proteome</keyword>
<reference evidence="1 2" key="2">
    <citation type="submission" date="2018-11" db="EMBL/GenBank/DDBJ databases">
        <authorList>
            <consortium name="Pathogen Informatics"/>
        </authorList>
    </citation>
    <scope>NUCLEOTIDE SEQUENCE [LARGE SCALE GENOMIC DNA]</scope>
</reference>